<sequence>MPEAPAEPPPQARPWPPSGSATRHQRLLAAPKGAYLAIDLMPTPHTGPAIQGLGQVYSPAAKATRLGHLFLSSVLVFPEKDPYPLALKPHPVPGMETPAYPLKTPSEALLDEVFDLLAVHPQVDLKGGVADAQFSSGLTLRSLLRAGMPFVGRMRSRVKVVLLEEGAEGEEEEGEVVPVGELLQRYPPGRARYYRRFGLYAKRVRVVWPGVGRVDLVLVHKAQGAGWRRWVLVSTLGGGVQEVLEAWTLRWKVEVVHRLFKGNLGQGRSQARGYAVQLAHSELVVQAFHEVRRVREERPGLMWRHAQREAGRRLREALLTGPQATSPPRRLARK</sequence>
<comment type="caution">
    <text evidence="2">The sequence shown here is derived from an EMBL/GenBank/DDBJ whole genome shotgun (WGS) entry which is preliminary data.</text>
</comment>
<protein>
    <recommendedName>
        <fullName evidence="4">Transposase IS4-like domain-containing protein</fullName>
    </recommendedName>
</protein>
<dbReference type="AlphaFoldDB" id="A0A4Y9F8L4"/>
<name>A0A4Y9F8L4_9DEIN</name>
<proteinExistence type="predicted"/>
<evidence type="ECO:0000256" key="1">
    <source>
        <dbReference type="SAM" id="MobiDB-lite"/>
    </source>
</evidence>
<feature type="non-terminal residue" evidence="2">
    <location>
        <position position="334"/>
    </location>
</feature>
<feature type="compositionally biased region" description="Pro residues" evidence="1">
    <location>
        <begin position="1"/>
        <end position="17"/>
    </location>
</feature>
<dbReference type="SUPFAM" id="SSF53098">
    <property type="entry name" value="Ribonuclease H-like"/>
    <property type="match status" value="1"/>
</dbReference>
<gene>
    <name evidence="2" type="ORF">E0687_13350</name>
</gene>
<evidence type="ECO:0000313" key="2">
    <source>
        <dbReference type="EMBL" id="TFU24801.1"/>
    </source>
</evidence>
<dbReference type="RefSeq" id="WP_135261173.1">
    <property type="nucleotide sequence ID" value="NZ_SJZF01000056.1"/>
</dbReference>
<accession>A0A4Y9F8L4</accession>
<dbReference type="EMBL" id="SJZF01000056">
    <property type="protein sequence ID" value="TFU24801.1"/>
    <property type="molecule type" value="Genomic_DNA"/>
</dbReference>
<dbReference type="InterPro" id="IPR012337">
    <property type="entry name" value="RNaseH-like_sf"/>
</dbReference>
<evidence type="ECO:0008006" key="4">
    <source>
        <dbReference type="Google" id="ProtNLM"/>
    </source>
</evidence>
<evidence type="ECO:0000313" key="3">
    <source>
        <dbReference type="Proteomes" id="UP000297668"/>
    </source>
</evidence>
<reference evidence="2 3" key="1">
    <citation type="submission" date="2019-03" db="EMBL/GenBank/DDBJ databases">
        <title>Thermus tengchongensis species for the arsenic transformation mechanism.</title>
        <authorList>
            <person name="Yuan G.C."/>
        </authorList>
    </citation>
    <scope>NUCLEOTIDE SEQUENCE [LARGE SCALE GENOMIC DNA]</scope>
    <source>
        <strain evidence="2 3">15W</strain>
    </source>
</reference>
<organism evidence="2 3">
    <name type="scientific">Thermus tengchongensis</name>
    <dbReference type="NCBI Taxonomy" id="1214928"/>
    <lineage>
        <taxon>Bacteria</taxon>
        <taxon>Thermotogati</taxon>
        <taxon>Deinococcota</taxon>
        <taxon>Deinococci</taxon>
        <taxon>Thermales</taxon>
        <taxon>Thermaceae</taxon>
        <taxon>Thermus</taxon>
    </lineage>
</organism>
<feature type="region of interest" description="Disordered" evidence="1">
    <location>
        <begin position="1"/>
        <end position="24"/>
    </location>
</feature>
<dbReference type="Proteomes" id="UP000297668">
    <property type="component" value="Unassembled WGS sequence"/>
</dbReference>